<keyword evidence="6 9" id="KW-0560">Oxidoreductase</keyword>
<dbReference type="InterPro" id="IPR014710">
    <property type="entry name" value="RmlC-like_jellyroll"/>
</dbReference>
<accession>A0A1H9T5I3</accession>
<dbReference type="Proteomes" id="UP000182841">
    <property type="component" value="Unassembled WGS sequence"/>
</dbReference>
<dbReference type="HAMAP" id="MF_00334">
    <property type="entry name" value="Homogentis_dioxygen"/>
    <property type="match status" value="1"/>
</dbReference>
<comment type="caution">
    <text evidence="9">Lacks conserved residue(s) required for the propagation of feature annotation.</text>
</comment>
<dbReference type="CDD" id="cd07000">
    <property type="entry name" value="cupin_HGO_N"/>
    <property type="match status" value="1"/>
</dbReference>
<comment type="similarity">
    <text evidence="2 9">Belongs to the homogentisate dioxygenase family.</text>
</comment>
<sequence>MRRELAMGQGTDSTTSSTGTSADQARDRTRGTAERLTYQAGFGNEHSSEAEPGALPLGRNSPQRAPLGLYAEQLSGSAFTEPRAHNRRSWLYRIRPSAAHPRFVRADNGGLRSAPFEEAEPDPNRLRWGPLPEPPPSSSSRGHAQGTDFLAGLWTLGGNGDARQRSGMAVHLYAADASMTDRVFSDADGELLIVPERGGLLLHTEFGLLGAAPGHVALIPRGVRFRVELLEESARGYVCENYGRPFVLPDLGPIGANGLANARDFLAPTAAYEDVERPVEVVNKFCGNLWKAVYDHSPLDVVAWHGNHLPYVYDLRRFNVLGSISYDHPDPSIFTVLTSPSDTPGLAGVDFVVFAPRWLVGEDTFRPPYFHRNVMSEYMGLIEGAYDAKAGGAGGFVPGGGSLHNMMSAHGPDRETFERASAAELAPQKIDDGLAFMFETRWPITLTEQAAGAAHLQADYDAVWQGLERHFPAP</sequence>
<keyword evidence="8 9" id="KW-0585">Phenylalanine catabolism</keyword>
<feature type="binding site" evidence="12">
    <location>
        <position position="377"/>
    </location>
    <ligand>
        <name>Fe cation</name>
        <dbReference type="ChEBI" id="CHEBI:24875"/>
    </ligand>
</feature>
<comment type="subunit">
    <text evidence="9">Hexamer; dimer of trimers.</text>
</comment>
<dbReference type="GO" id="GO:0004411">
    <property type="term" value="F:homogentisate 1,2-dioxygenase activity"/>
    <property type="evidence" value="ECO:0007669"/>
    <property type="project" value="UniProtKB-UniRule"/>
</dbReference>
<comment type="function">
    <text evidence="9">Involved in the catabolism of homogentisate (2,5-dihydroxyphenylacetate or 2,5-OH-PhAc), a central intermediate in the degradation of phenylalanine and tyrosine. Catalyzes the oxidative ring cleavage of the aromatic ring of homogentisate to yield maleylacetoacetate.</text>
</comment>
<dbReference type="InterPro" id="IPR046452">
    <property type="entry name" value="HgmA_N"/>
</dbReference>
<evidence type="ECO:0000256" key="7">
    <source>
        <dbReference type="ARBA" id="ARBA00023004"/>
    </source>
</evidence>
<dbReference type="STRING" id="943816.AN217_12315"/>
<evidence type="ECO:0000313" key="17">
    <source>
        <dbReference type="Proteomes" id="UP000182841"/>
    </source>
</evidence>
<feature type="active site" description="Proton acceptor" evidence="9 11">
    <location>
        <position position="328"/>
    </location>
</feature>
<evidence type="ECO:0000256" key="4">
    <source>
        <dbReference type="ARBA" id="ARBA00022878"/>
    </source>
</evidence>
<keyword evidence="4 9" id="KW-0828">Tyrosine catabolism</keyword>
<keyword evidence="17" id="KW-1185">Reference proteome</keyword>
<evidence type="ECO:0000256" key="10">
    <source>
        <dbReference type="NCBIfam" id="TIGR01015"/>
    </source>
</evidence>
<dbReference type="GO" id="GO:0005737">
    <property type="term" value="C:cytoplasm"/>
    <property type="evidence" value="ECO:0007669"/>
    <property type="project" value="TreeGrafter"/>
</dbReference>
<dbReference type="InterPro" id="IPR011051">
    <property type="entry name" value="RmlC_Cupin_sf"/>
</dbReference>
<dbReference type="PANTHER" id="PTHR11056">
    <property type="entry name" value="HOMOGENTISATE 1,2-DIOXYGENASE"/>
    <property type="match status" value="1"/>
</dbReference>
<organism evidence="16 17">
    <name type="scientific">Streptomyces qinglanensis</name>
    <dbReference type="NCBI Taxonomy" id="943816"/>
    <lineage>
        <taxon>Bacteria</taxon>
        <taxon>Bacillati</taxon>
        <taxon>Actinomycetota</taxon>
        <taxon>Actinomycetes</taxon>
        <taxon>Kitasatosporales</taxon>
        <taxon>Streptomycetaceae</taxon>
        <taxon>Streptomyces</taxon>
    </lineage>
</organism>
<comment type="cofactor">
    <cofactor evidence="1 9 12">
        <name>Fe cation</name>
        <dbReference type="ChEBI" id="CHEBI:24875"/>
    </cofactor>
</comment>
<dbReference type="GO" id="GO:0006572">
    <property type="term" value="P:L-tyrosine catabolic process"/>
    <property type="evidence" value="ECO:0007669"/>
    <property type="project" value="UniProtKB-UniRule"/>
</dbReference>
<dbReference type="InterPro" id="IPR005708">
    <property type="entry name" value="Homogentis_dOase"/>
</dbReference>
<evidence type="ECO:0000259" key="14">
    <source>
        <dbReference type="Pfam" id="PF04209"/>
    </source>
</evidence>
<gene>
    <name evidence="9" type="primary">hmgA</name>
    <name evidence="16" type="ORF">SAMN05421870_105309</name>
</gene>
<comment type="catalytic activity">
    <reaction evidence="9">
        <text>homogentisate + O2 = 4-maleylacetoacetate + H(+)</text>
        <dbReference type="Rhea" id="RHEA:15449"/>
        <dbReference type="ChEBI" id="CHEBI:15378"/>
        <dbReference type="ChEBI" id="CHEBI:15379"/>
        <dbReference type="ChEBI" id="CHEBI:16169"/>
        <dbReference type="ChEBI" id="CHEBI:17105"/>
        <dbReference type="EC" id="1.13.11.5"/>
    </reaction>
</comment>
<dbReference type="NCBIfam" id="TIGR01015">
    <property type="entry name" value="hmgA"/>
    <property type="match status" value="1"/>
</dbReference>
<keyword evidence="5 9" id="KW-0223">Dioxygenase</keyword>
<evidence type="ECO:0000256" key="6">
    <source>
        <dbReference type="ARBA" id="ARBA00023002"/>
    </source>
</evidence>
<evidence type="ECO:0000313" key="16">
    <source>
        <dbReference type="EMBL" id="SER91823.1"/>
    </source>
</evidence>
<evidence type="ECO:0000256" key="1">
    <source>
        <dbReference type="ARBA" id="ARBA00001962"/>
    </source>
</evidence>
<evidence type="ECO:0000256" key="8">
    <source>
        <dbReference type="ARBA" id="ARBA00023232"/>
    </source>
</evidence>
<evidence type="ECO:0000259" key="15">
    <source>
        <dbReference type="Pfam" id="PF20510"/>
    </source>
</evidence>
<dbReference type="GO" id="GO:0005506">
    <property type="term" value="F:iron ion binding"/>
    <property type="evidence" value="ECO:0007669"/>
    <property type="project" value="UniProtKB-UniRule"/>
</dbReference>
<keyword evidence="7 9" id="KW-0408">Iron</keyword>
<dbReference type="SUPFAM" id="SSF51182">
    <property type="entry name" value="RmlC-like cupins"/>
    <property type="match status" value="1"/>
</dbReference>
<feature type="compositionally biased region" description="Basic and acidic residues" evidence="13">
    <location>
        <begin position="24"/>
        <end position="33"/>
    </location>
</feature>
<dbReference type="Pfam" id="PF20510">
    <property type="entry name" value="HgmA_N"/>
    <property type="match status" value="1"/>
</dbReference>
<evidence type="ECO:0000256" key="2">
    <source>
        <dbReference type="ARBA" id="ARBA00007757"/>
    </source>
</evidence>
<feature type="region of interest" description="Disordered" evidence="13">
    <location>
        <begin position="1"/>
        <end position="60"/>
    </location>
</feature>
<protein>
    <recommendedName>
        <fullName evidence="9 10">Homogentisate 1,2-dioxygenase</fullName>
        <shortName evidence="9">HGDO</shortName>
        <ecNumber evidence="9 10">1.13.11.5</ecNumber>
    </recommendedName>
    <alternativeName>
        <fullName evidence="9">Homogentisate oxygenase</fullName>
    </alternativeName>
    <alternativeName>
        <fullName evidence="9">Homogentisic acid oxidase</fullName>
    </alternativeName>
    <alternativeName>
        <fullName evidence="9">Homogentisicase</fullName>
    </alternativeName>
</protein>
<feature type="binding site" evidence="12">
    <location>
        <position position="371"/>
    </location>
    <ligand>
        <name>Fe cation</name>
        <dbReference type="ChEBI" id="CHEBI:24875"/>
    </ligand>
</feature>
<feature type="region of interest" description="Disordered" evidence="13">
    <location>
        <begin position="105"/>
        <end position="144"/>
    </location>
</feature>
<evidence type="ECO:0000256" key="3">
    <source>
        <dbReference type="ARBA" id="ARBA00022723"/>
    </source>
</evidence>
<evidence type="ECO:0000256" key="5">
    <source>
        <dbReference type="ARBA" id="ARBA00022964"/>
    </source>
</evidence>
<feature type="compositionally biased region" description="Low complexity" evidence="13">
    <location>
        <begin position="9"/>
        <end position="23"/>
    </location>
</feature>
<name>A0A1H9T5I3_9ACTN</name>
<dbReference type="FunFam" id="2.60.120.10:FF:000036">
    <property type="entry name" value="Homogentisate 1,2-dioxygenase"/>
    <property type="match status" value="1"/>
</dbReference>
<feature type="domain" description="Homogentisate 1,2-dioxygenase C-terminal" evidence="14">
    <location>
        <begin position="316"/>
        <end position="471"/>
    </location>
</feature>
<dbReference type="Gene3D" id="2.60.120.10">
    <property type="entry name" value="Jelly Rolls"/>
    <property type="match status" value="1"/>
</dbReference>
<proteinExistence type="inferred from homology"/>
<evidence type="ECO:0000256" key="12">
    <source>
        <dbReference type="PIRSR" id="PIRSR605708-2"/>
    </source>
</evidence>
<feature type="domain" description="Homogentisate 1,2-dioxygenase N-terminal" evidence="15">
    <location>
        <begin position="37"/>
        <end position="315"/>
    </location>
</feature>
<dbReference type="Pfam" id="PF04209">
    <property type="entry name" value="HgmA_C"/>
    <property type="match status" value="1"/>
</dbReference>
<evidence type="ECO:0000256" key="11">
    <source>
        <dbReference type="PIRSR" id="PIRSR605708-1"/>
    </source>
</evidence>
<reference evidence="17" key="1">
    <citation type="submission" date="2016-10" db="EMBL/GenBank/DDBJ databases">
        <authorList>
            <person name="Varghese N."/>
            <person name="Submissions S."/>
        </authorList>
    </citation>
    <scope>NUCLEOTIDE SEQUENCE [LARGE SCALE GENOMIC DNA]</scope>
    <source>
        <strain evidence="17">CGMCC 4.6825</strain>
    </source>
</reference>
<feature type="binding site" evidence="12">
    <location>
        <position position="386"/>
    </location>
    <ligand>
        <name>homogentisate</name>
        <dbReference type="ChEBI" id="CHEBI:16169"/>
    </ligand>
</feature>
<dbReference type="PANTHER" id="PTHR11056:SF0">
    <property type="entry name" value="HOMOGENTISATE 1,2-DIOXYGENASE"/>
    <property type="match status" value="1"/>
</dbReference>
<dbReference type="AlphaFoldDB" id="A0A1H9T5I3"/>
<keyword evidence="3 9" id="KW-0479">Metal-binding</keyword>
<evidence type="ECO:0000256" key="9">
    <source>
        <dbReference type="HAMAP-Rule" id="MF_00334"/>
    </source>
</evidence>
<evidence type="ECO:0000256" key="13">
    <source>
        <dbReference type="SAM" id="MobiDB-lite"/>
    </source>
</evidence>
<feature type="binding site" evidence="9 12">
    <location>
        <position position="410"/>
    </location>
    <ligand>
        <name>homogentisate</name>
        <dbReference type="ChEBI" id="CHEBI:16169"/>
    </ligand>
</feature>
<dbReference type="EMBL" id="FOGO01000005">
    <property type="protein sequence ID" value="SER91823.1"/>
    <property type="molecule type" value="Genomic_DNA"/>
</dbReference>
<comment type="pathway">
    <text evidence="9">Amino-acid degradation; L-phenylalanine degradation; acetoacetate and fumarate from L-phenylalanine: step 4/6.</text>
</comment>
<dbReference type="UniPathway" id="UPA00139">
    <property type="reaction ID" value="UER00339"/>
</dbReference>
<feature type="binding site" evidence="12">
    <location>
        <position position="410"/>
    </location>
    <ligand>
        <name>Fe cation</name>
        <dbReference type="ChEBI" id="CHEBI:24875"/>
    </ligand>
</feature>
<dbReference type="InterPro" id="IPR046451">
    <property type="entry name" value="HgmA_C"/>
</dbReference>
<dbReference type="GO" id="GO:0006559">
    <property type="term" value="P:L-phenylalanine catabolic process"/>
    <property type="evidence" value="ECO:0007669"/>
    <property type="project" value="UniProtKB-UniRule"/>
</dbReference>
<dbReference type="EC" id="1.13.11.5" evidence="9 10"/>
<dbReference type="InterPro" id="IPR022950">
    <property type="entry name" value="Homogentis_dOase_bac"/>
</dbReference>